<feature type="transmembrane region" description="Helical" evidence="10">
    <location>
        <begin position="381"/>
        <end position="403"/>
    </location>
</feature>
<comment type="pathway">
    <text evidence="10">Cell wall biogenesis; peptidoglycan biosynthesis.</text>
</comment>
<comment type="subcellular location">
    <subcellularLocation>
        <location evidence="1 10">Cell membrane</location>
        <topology evidence="1 10">Multi-pass membrane protein</topology>
    </subcellularLocation>
</comment>
<sequence length="483" mass="54601">MKNLVFKNFIINALGILCSRVLGLARDILIALFLGAGLYSDIFFVALKMPAFFRRIFAEGAFGQSFLPNFVKARKKGAFCINVMMQFSLIVLLFCLLVSFFSSFFTKIFAFGFNQETINIASPLVAINFWYLFFIFLVTFFGAILNYKQKFFITSFSAALFNLSIVIAAFFVDKNEPLKTLYYFSYATVLSGVAQLILHLIILKNNPVIKAMILSIRLKKAKTKMKSFYGNFFHGVLGSSATQISSLLDTTIASFLISGSISYLYYANRVFQLPLALFAIALTQVSFPKILKHLKSNQENLALKFMQRAMIFLSILLLVSSIVGSVYSLEICQLLFQRGNFTHSDSIATAYVLIAYLIGLLPFGLQKLLSLWLYAKFKQKTAAFIAFKALFISLLCSIAFIYFIQDENLKVIGVAFSSSLSAFYLLGANIKEFGFKKFFGLISFKFCFLIIIALIIFTAILYLTKPYILNMFIWIYMGFKGII</sequence>
<dbReference type="OrthoDB" id="9786339at2"/>
<feature type="transmembrane region" description="Helical" evidence="10">
    <location>
        <begin position="125"/>
        <end position="144"/>
    </location>
</feature>
<evidence type="ECO:0000256" key="8">
    <source>
        <dbReference type="ARBA" id="ARBA00060041"/>
    </source>
</evidence>
<evidence type="ECO:0000256" key="10">
    <source>
        <dbReference type="HAMAP-Rule" id="MF_02078"/>
    </source>
</evidence>
<keyword evidence="13" id="KW-1185">Reference proteome</keyword>
<evidence type="ECO:0000256" key="5">
    <source>
        <dbReference type="ARBA" id="ARBA00022984"/>
    </source>
</evidence>
<feature type="transmembrane region" description="Helical" evidence="10">
    <location>
        <begin position="79"/>
        <end position="105"/>
    </location>
</feature>
<feature type="transmembrane region" description="Helical" evidence="10">
    <location>
        <begin position="5"/>
        <end position="22"/>
    </location>
</feature>
<dbReference type="EMBL" id="NXMA01000005">
    <property type="protein sequence ID" value="TKX32451.1"/>
    <property type="molecule type" value="Genomic_DNA"/>
</dbReference>
<dbReference type="InterPro" id="IPR004268">
    <property type="entry name" value="MurJ"/>
</dbReference>
<keyword evidence="10 11" id="KW-0961">Cell wall biogenesis/degradation</keyword>
<reference evidence="12 13" key="1">
    <citation type="submission" date="2018-05" db="EMBL/GenBank/DDBJ databases">
        <title>Novel Campyloabacter and Helicobacter Species and Strains.</title>
        <authorList>
            <person name="Mannion A.J."/>
            <person name="Shen Z."/>
            <person name="Fox J.G."/>
        </authorList>
    </citation>
    <scope>NUCLEOTIDE SEQUENCE [LARGE SCALE GENOMIC DNA]</scope>
    <source>
        <strain evidence="13">MIT17-670</strain>
    </source>
</reference>
<evidence type="ECO:0000256" key="4">
    <source>
        <dbReference type="ARBA" id="ARBA00022960"/>
    </source>
</evidence>
<dbReference type="GO" id="GO:0005886">
    <property type="term" value="C:plasma membrane"/>
    <property type="evidence" value="ECO:0007669"/>
    <property type="project" value="UniProtKB-SubCell"/>
</dbReference>
<keyword evidence="10 11" id="KW-0813">Transport</keyword>
<dbReference type="GO" id="GO:0009252">
    <property type="term" value="P:peptidoglycan biosynthetic process"/>
    <property type="evidence" value="ECO:0007669"/>
    <property type="project" value="UniProtKB-UniRule"/>
</dbReference>
<feature type="transmembrane region" description="Helical" evidence="10">
    <location>
        <begin position="311"/>
        <end position="336"/>
    </location>
</feature>
<name>A0A4U7BP29_9BACT</name>
<dbReference type="GO" id="GO:0034204">
    <property type="term" value="P:lipid translocation"/>
    <property type="evidence" value="ECO:0007669"/>
    <property type="project" value="TreeGrafter"/>
</dbReference>
<keyword evidence="7 10" id="KW-0472">Membrane</keyword>
<keyword evidence="2 10" id="KW-1003">Cell membrane</keyword>
<keyword evidence="5 10" id="KW-0573">Peptidoglycan synthesis</keyword>
<feature type="transmembrane region" description="Helical" evidence="10">
    <location>
        <begin position="271"/>
        <end position="291"/>
    </location>
</feature>
<evidence type="ECO:0000313" key="13">
    <source>
        <dbReference type="Proteomes" id="UP000310353"/>
    </source>
</evidence>
<dbReference type="InterPro" id="IPR051050">
    <property type="entry name" value="Lipid_II_flippase_MurJ/MviN"/>
</dbReference>
<feature type="transmembrane region" description="Helical" evidence="10">
    <location>
        <begin position="409"/>
        <end position="426"/>
    </location>
</feature>
<dbReference type="GO" id="GO:0071555">
    <property type="term" value="P:cell wall organization"/>
    <property type="evidence" value="ECO:0007669"/>
    <property type="project" value="UniProtKB-UniRule"/>
</dbReference>
<dbReference type="GO" id="GO:0015648">
    <property type="term" value="F:lipid-linked peptidoglycan transporter activity"/>
    <property type="evidence" value="ECO:0007669"/>
    <property type="project" value="UniProtKB-UniRule"/>
</dbReference>
<dbReference type="HAMAP" id="MF_02078">
    <property type="entry name" value="MurJ_MviN"/>
    <property type="match status" value="1"/>
</dbReference>
<evidence type="ECO:0000256" key="1">
    <source>
        <dbReference type="ARBA" id="ARBA00004651"/>
    </source>
</evidence>
<evidence type="ECO:0000256" key="11">
    <source>
        <dbReference type="PIRNR" id="PIRNR002869"/>
    </source>
</evidence>
<feature type="transmembrane region" description="Helical" evidence="10">
    <location>
        <begin position="438"/>
        <end position="463"/>
    </location>
</feature>
<dbReference type="PRINTS" id="PR01806">
    <property type="entry name" value="VIRFACTRMVIN"/>
</dbReference>
<dbReference type="GO" id="GO:0008360">
    <property type="term" value="P:regulation of cell shape"/>
    <property type="evidence" value="ECO:0007669"/>
    <property type="project" value="UniProtKB-UniRule"/>
</dbReference>
<feature type="transmembrane region" description="Helical" evidence="10">
    <location>
        <begin position="183"/>
        <end position="203"/>
    </location>
</feature>
<evidence type="ECO:0000256" key="9">
    <source>
        <dbReference type="ARBA" id="ARBA00061532"/>
    </source>
</evidence>
<dbReference type="UniPathway" id="UPA00219"/>
<organism evidence="12 13">
    <name type="scientific">Campylobacter aviculae</name>
    <dbReference type="NCBI Taxonomy" id="2510190"/>
    <lineage>
        <taxon>Bacteria</taxon>
        <taxon>Pseudomonadati</taxon>
        <taxon>Campylobacterota</taxon>
        <taxon>Epsilonproteobacteria</taxon>
        <taxon>Campylobacterales</taxon>
        <taxon>Campylobacteraceae</taxon>
        <taxon>Campylobacter</taxon>
    </lineage>
</organism>
<feature type="transmembrane region" description="Helical" evidence="10">
    <location>
        <begin position="151"/>
        <end position="171"/>
    </location>
</feature>
<dbReference type="RefSeq" id="WP_137622124.1">
    <property type="nucleotide sequence ID" value="NZ_NXMA01000005.1"/>
</dbReference>
<dbReference type="CDD" id="cd13123">
    <property type="entry name" value="MATE_MurJ_like"/>
    <property type="match status" value="1"/>
</dbReference>
<evidence type="ECO:0000256" key="3">
    <source>
        <dbReference type="ARBA" id="ARBA00022692"/>
    </source>
</evidence>
<dbReference type="Proteomes" id="UP000310353">
    <property type="component" value="Unassembled WGS sequence"/>
</dbReference>
<proteinExistence type="inferred from homology"/>
<dbReference type="PANTHER" id="PTHR47019:SF1">
    <property type="entry name" value="LIPID II FLIPPASE MURJ"/>
    <property type="match status" value="1"/>
</dbReference>
<evidence type="ECO:0000256" key="7">
    <source>
        <dbReference type="ARBA" id="ARBA00023136"/>
    </source>
</evidence>
<dbReference type="PIRSF" id="PIRSF002869">
    <property type="entry name" value="MviN"/>
    <property type="match status" value="1"/>
</dbReference>
<evidence type="ECO:0000313" key="12">
    <source>
        <dbReference type="EMBL" id="TKX32451.1"/>
    </source>
</evidence>
<evidence type="ECO:0000256" key="6">
    <source>
        <dbReference type="ARBA" id="ARBA00022989"/>
    </source>
</evidence>
<comment type="function">
    <text evidence="8 10 11">Involved in peptidoglycan biosynthesis. Transports lipid-linked peptidoglycan precursors from the inner to the outer leaflet of the cytoplasmic membrane.</text>
</comment>
<gene>
    <name evidence="12" type="primary">mviN</name>
    <name evidence="10" type="synonym">murJ</name>
    <name evidence="12" type="ORF">CQA76_03815</name>
</gene>
<protein>
    <recommendedName>
        <fullName evidence="10">Probable lipid II flippase MurJ</fullName>
    </recommendedName>
</protein>
<accession>A0A4U7BP29</accession>
<feature type="transmembrane region" description="Helical" evidence="10">
    <location>
        <begin position="348"/>
        <end position="369"/>
    </location>
</feature>
<dbReference type="PANTHER" id="PTHR47019">
    <property type="entry name" value="LIPID II FLIPPASE MURJ"/>
    <property type="match status" value="1"/>
</dbReference>
<evidence type="ECO:0000256" key="2">
    <source>
        <dbReference type="ARBA" id="ARBA00022475"/>
    </source>
</evidence>
<dbReference type="AlphaFoldDB" id="A0A4U7BP29"/>
<keyword evidence="4 10" id="KW-0133">Cell shape</keyword>
<dbReference type="NCBIfam" id="TIGR01695">
    <property type="entry name" value="murJ_mviN"/>
    <property type="match status" value="1"/>
</dbReference>
<keyword evidence="6 10" id="KW-1133">Transmembrane helix</keyword>
<comment type="caution">
    <text evidence="12">The sequence shown here is derived from an EMBL/GenBank/DDBJ whole genome shotgun (WGS) entry which is preliminary data.</text>
</comment>
<keyword evidence="3 10" id="KW-0812">Transmembrane</keyword>
<comment type="similarity">
    <text evidence="9 10 11">Belongs to the MurJ/MviN family.</text>
</comment>
<dbReference type="Pfam" id="PF03023">
    <property type="entry name" value="MurJ"/>
    <property type="match status" value="1"/>
</dbReference>
<feature type="transmembrane region" description="Helical" evidence="10">
    <location>
        <begin position="28"/>
        <end position="47"/>
    </location>
</feature>